<dbReference type="PANTHER" id="PTHR13769:SF5">
    <property type="entry name" value="APOLIPOPROTEIN B-100-RELATED"/>
    <property type="match status" value="1"/>
</dbReference>
<sequence>MDIQNVITHSMSVSRHTLNVDIISPTFTDVNFRYAARRDGVSASISTPSDGLLGLELQGRKPSQLSARIYSRFASAPEDDVDILVIRATTKDTDKIKIQVADNKEALHDMLLGLKERLPAIISTLTNFADKYEILRNLKSSINHLLEEASNAVDHHVLKLSQLSILFRDTVAQFKKTVQVFLDAAIKFLKETQLKLSGSEEITTLPELLKQLTSTIASILEQAIQMIIENVKSWR</sequence>
<dbReference type="AlphaFoldDB" id="A0A4W5MMQ3"/>
<name>A0A4W5MMQ3_9TELE</name>
<keyword evidence="2" id="KW-1185">Reference proteome</keyword>
<dbReference type="STRING" id="62062.ENSHHUP00000039722"/>
<dbReference type="GO" id="GO:0008203">
    <property type="term" value="P:cholesterol metabolic process"/>
    <property type="evidence" value="ECO:0007669"/>
    <property type="project" value="UniProtKB-KW"/>
</dbReference>
<dbReference type="Proteomes" id="UP000314982">
    <property type="component" value="Unassembled WGS sequence"/>
</dbReference>
<dbReference type="GO" id="GO:0034362">
    <property type="term" value="C:low-density lipoprotein particle"/>
    <property type="evidence" value="ECO:0007669"/>
    <property type="project" value="UniProtKB-KW"/>
</dbReference>
<reference evidence="1" key="3">
    <citation type="submission" date="2025-09" db="UniProtKB">
        <authorList>
            <consortium name="Ensembl"/>
        </authorList>
    </citation>
    <scope>IDENTIFICATION</scope>
</reference>
<dbReference type="GO" id="GO:0005811">
    <property type="term" value="C:lipid droplet"/>
    <property type="evidence" value="ECO:0007669"/>
    <property type="project" value="UniProtKB-SubCell"/>
</dbReference>
<dbReference type="GO" id="GO:0008201">
    <property type="term" value="F:heparin binding"/>
    <property type="evidence" value="ECO:0007669"/>
    <property type="project" value="UniProtKB-KW"/>
</dbReference>
<dbReference type="GeneTree" id="ENSGT00590000083139"/>
<accession>A0A4W5MMQ3</accession>
<proteinExistence type="predicted"/>
<dbReference type="GO" id="GO:0034361">
    <property type="term" value="C:very-low-density lipoprotein particle"/>
    <property type="evidence" value="ECO:0007669"/>
    <property type="project" value="UniProtKB-KW"/>
</dbReference>
<evidence type="ECO:0000313" key="2">
    <source>
        <dbReference type="Proteomes" id="UP000314982"/>
    </source>
</evidence>
<reference evidence="2" key="1">
    <citation type="submission" date="2018-06" db="EMBL/GenBank/DDBJ databases">
        <title>Genome assembly of Danube salmon.</title>
        <authorList>
            <person name="Macqueen D.J."/>
            <person name="Gundappa M.K."/>
        </authorList>
    </citation>
    <scope>NUCLEOTIDE SEQUENCE [LARGE SCALE GENOMIC DNA]</scope>
</reference>
<dbReference type="InterPro" id="IPR052418">
    <property type="entry name" value="Apolipoprotein_B"/>
</dbReference>
<dbReference type="GO" id="GO:0005737">
    <property type="term" value="C:cytoplasm"/>
    <property type="evidence" value="ECO:0007669"/>
    <property type="project" value="UniProtKB-SubCell"/>
</dbReference>
<dbReference type="PANTHER" id="PTHR13769">
    <property type="entry name" value="APOLIPOPROTEIN B"/>
    <property type="match status" value="1"/>
</dbReference>
<dbReference type="GO" id="GO:0042627">
    <property type="term" value="C:chylomicron"/>
    <property type="evidence" value="ECO:0007669"/>
    <property type="project" value="UniProtKB-KW"/>
</dbReference>
<dbReference type="GO" id="GO:0006869">
    <property type="term" value="P:lipid transport"/>
    <property type="evidence" value="ECO:0007669"/>
    <property type="project" value="UniProtKB-KW"/>
</dbReference>
<reference evidence="1" key="2">
    <citation type="submission" date="2025-08" db="UniProtKB">
        <authorList>
            <consortium name="Ensembl"/>
        </authorList>
    </citation>
    <scope>IDENTIFICATION</scope>
</reference>
<organism evidence="1 2">
    <name type="scientific">Hucho hucho</name>
    <name type="common">huchen</name>
    <dbReference type="NCBI Taxonomy" id="62062"/>
    <lineage>
        <taxon>Eukaryota</taxon>
        <taxon>Metazoa</taxon>
        <taxon>Chordata</taxon>
        <taxon>Craniata</taxon>
        <taxon>Vertebrata</taxon>
        <taxon>Euteleostomi</taxon>
        <taxon>Actinopterygii</taxon>
        <taxon>Neopterygii</taxon>
        <taxon>Teleostei</taxon>
        <taxon>Protacanthopterygii</taxon>
        <taxon>Salmoniformes</taxon>
        <taxon>Salmonidae</taxon>
        <taxon>Salmoninae</taxon>
        <taxon>Hucho</taxon>
    </lineage>
</organism>
<dbReference type="Ensembl" id="ENSHHUT00000041267.1">
    <property type="protein sequence ID" value="ENSHHUP00000039722.1"/>
    <property type="gene ID" value="ENSHHUG00000024635.1"/>
</dbReference>
<protein>
    <submittedName>
        <fullName evidence="1">Uncharacterized protein</fullName>
    </submittedName>
</protein>
<evidence type="ECO:0000313" key="1">
    <source>
        <dbReference type="Ensembl" id="ENSHHUP00000039722.1"/>
    </source>
</evidence>